<dbReference type="SMART" id="SM00280">
    <property type="entry name" value="KAZAL"/>
    <property type="match status" value="1"/>
</dbReference>
<organism evidence="3 4">
    <name type="scientific">Drosophila albomicans</name>
    <name type="common">Fruit fly</name>
    <dbReference type="NCBI Taxonomy" id="7291"/>
    <lineage>
        <taxon>Eukaryota</taxon>
        <taxon>Metazoa</taxon>
        <taxon>Ecdysozoa</taxon>
        <taxon>Arthropoda</taxon>
        <taxon>Hexapoda</taxon>
        <taxon>Insecta</taxon>
        <taxon>Pterygota</taxon>
        <taxon>Neoptera</taxon>
        <taxon>Endopterygota</taxon>
        <taxon>Diptera</taxon>
        <taxon>Brachycera</taxon>
        <taxon>Muscomorpha</taxon>
        <taxon>Ephydroidea</taxon>
        <taxon>Drosophilidae</taxon>
        <taxon>Drosophila</taxon>
    </lineage>
</organism>
<accession>A0A6P8W4Q3</accession>
<feature type="signal peptide" evidence="1">
    <location>
        <begin position="1"/>
        <end position="20"/>
    </location>
</feature>
<dbReference type="Pfam" id="PF00050">
    <property type="entry name" value="Kazal_1"/>
    <property type="match status" value="1"/>
</dbReference>
<dbReference type="RefSeq" id="XP_034098449.1">
    <property type="nucleotide sequence ID" value="XM_034242558.2"/>
</dbReference>
<dbReference type="AlphaFoldDB" id="A0A6P8W4Q3"/>
<feature type="domain" description="Kazal-like" evidence="2">
    <location>
        <begin position="23"/>
        <end position="71"/>
    </location>
</feature>
<protein>
    <submittedName>
        <fullName evidence="4">Leech-derived tryptase inhibitor C-like</fullName>
    </submittedName>
</protein>
<feature type="chain" id="PRO_5028081167" evidence="1">
    <location>
        <begin position="21"/>
        <end position="71"/>
    </location>
</feature>
<reference evidence="4" key="1">
    <citation type="submission" date="2025-08" db="UniProtKB">
        <authorList>
            <consortium name="RefSeq"/>
        </authorList>
    </citation>
    <scope>IDENTIFICATION</scope>
    <source>
        <strain evidence="4">15112-1751.03</strain>
        <tissue evidence="4">Whole Adult</tissue>
    </source>
</reference>
<dbReference type="SUPFAM" id="SSF100895">
    <property type="entry name" value="Kazal-type serine protease inhibitors"/>
    <property type="match status" value="1"/>
</dbReference>
<dbReference type="GeneID" id="117563970"/>
<evidence type="ECO:0000313" key="3">
    <source>
        <dbReference type="Proteomes" id="UP000515160"/>
    </source>
</evidence>
<keyword evidence="1" id="KW-0732">Signal</keyword>
<sequence>MRFLALFTLCLLALVALSTSTEPAAEPFCACPRNLDWVCGSDNRSYPNACELGCSAQRQGRSLSVARKGQC</sequence>
<gene>
    <name evidence="4" type="primary">LOC117563970</name>
</gene>
<evidence type="ECO:0000256" key="1">
    <source>
        <dbReference type="SAM" id="SignalP"/>
    </source>
</evidence>
<proteinExistence type="predicted"/>
<dbReference type="InterPro" id="IPR036058">
    <property type="entry name" value="Kazal_dom_sf"/>
</dbReference>
<keyword evidence="3" id="KW-1185">Reference proteome</keyword>
<dbReference type="InterPro" id="IPR002350">
    <property type="entry name" value="Kazal_dom"/>
</dbReference>
<dbReference type="OrthoDB" id="328123at2759"/>
<dbReference type="Proteomes" id="UP000515160">
    <property type="component" value="Chromosome 2L"/>
</dbReference>
<dbReference type="PROSITE" id="PS00282">
    <property type="entry name" value="KAZAL_1"/>
    <property type="match status" value="1"/>
</dbReference>
<evidence type="ECO:0000313" key="4">
    <source>
        <dbReference type="RefSeq" id="XP_034098449.1"/>
    </source>
</evidence>
<dbReference type="CDD" id="cd00104">
    <property type="entry name" value="KAZAL_FS"/>
    <property type="match status" value="1"/>
</dbReference>
<dbReference type="Gene3D" id="3.30.60.30">
    <property type="match status" value="1"/>
</dbReference>
<dbReference type="PROSITE" id="PS51465">
    <property type="entry name" value="KAZAL_2"/>
    <property type="match status" value="1"/>
</dbReference>
<name>A0A6P8W4Q3_DROAB</name>
<evidence type="ECO:0000259" key="2">
    <source>
        <dbReference type="PROSITE" id="PS51465"/>
    </source>
</evidence>